<keyword evidence="4" id="KW-0788">Thiol protease</keyword>
<dbReference type="Pfam" id="PF00877">
    <property type="entry name" value="NLPC_P60"/>
    <property type="match status" value="1"/>
</dbReference>
<dbReference type="InterPro" id="IPR051794">
    <property type="entry name" value="PG_Endopeptidase_C40"/>
</dbReference>
<dbReference type="RefSeq" id="WP_184788888.1">
    <property type="nucleotide sequence ID" value="NZ_BONT01000046.1"/>
</dbReference>
<keyword evidence="2" id="KW-0645">Protease</keyword>
<comment type="caution">
    <text evidence="8">The sequence shown here is derived from an EMBL/GenBank/DDBJ whole genome shotgun (WGS) entry which is preliminary data.</text>
</comment>
<organism evidence="8 9">
    <name type="scientific">Phytomonospora endophytica</name>
    <dbReference type="NCBI Taxonomy" id="714109"/>
    <lineage>
        <taxon>Bacteria</taxon>
        <taxon>Bacillati</taxon>
        <taxon>Actinomycetota</taxon>
        <taxon>Actinomycetes</taxon>
        <taxon>Micromonosporales</taxon>
        <taxon>Micromonosporaceae</taxon>
        <taxon>Phytomonospora</taxon>
    </lineage>
</organism>
<feature type="coiled-coil region" evidence="5">
    <location>
        <begin position="158"/>
        <end position="192"/>
    </location>
</feature>
<dbReference type="Gene3D" id="6.10.250.3150">
    <property type="match status" value="1"/>
</dbReference>
<dbReference type="InterPro" id="IPR000064">
    <property type="entry name" value="NLP_P60_dom"/>
</dbReference>
<feature type="coiled-coil region" evidence="5">
    <location>
        <begin position="56"/>
        <end position="90"/>
    </location>
</feature>
<evidence type="ECO:0000256" key="3">
    <source>
        <dbReference type="ARBA" id="ARBA00022801"/>
    </source>
</evidence>
<keyword evidence="6" id="KW-0732">Signal</keyword>
<dbReference type="Gene3D" id="3.90.1720.10">
    <property type="entry name" value="endopeptidase domain like (from Nostoc punctiforme)"/>
    <property type="match status" value="1"/>
</dbReference>
<name>A0A841FU33_9ACTN</name>
<keyword evidence="3 8" id="KW-0378">Hydrolase</keyword>
<gene>
    <name evidence="8" type="ORF">HNR73_003907</name>
</gene>
<feature type="chain" id="PRO_5032973873" evidence="6">
    <location>
        <begin position="33"/>
        <end position="325"/>
    </location>
</feature>
<dbReference type="PROSITE" id="PS51935">
    <property type="entry name" value="NLPC_P60"/>
    <property type="match status" value="1"/>
</dbReference>
<evidence type="ECO:0000313" key="9">
    <source>
        <dbReference type="Proteomes" id="UP000548476"/>
    </source>
</evidence>
<dbReference type="InterPro" id="IPR038765">
    <property type="entry name" value="Papain-like_cys_pep_sf"/>
</dbReference>
<dbReference type="PANTHER" id="PTHR47359">
    <property type="entry name" value="PEPTIDOGLYCAN DL-ENDOPEPTIDASE CWLO"/>
    <property type="match status" value="1"/>
</dbReference>
<keyword evidence="9" id="KW-1185">Reference proteome</keyword>
<keyword evidence="5" id="KW-0175">Coiled coil</keyword>
<protein>
    <submittedName>
        <fullName evidence="8">Cell wall-associated NlpC family hydrolase</fullName>
    </submittedName>
</protein>
<comment type="similarity">
    <text evidence="1">Belongs to the peptidase C40 family.</text>
</comment>
<evidence type="ECO:0000313" key="8">
    <source>
        <dbReference type="EMBL" id="MBB6036039.1"/>
    </source>
</evidence>
<dbReference type="Proteomes" id="UP000548476">
    <property type="component" value="Unassembled WGS sequence"/>
</dbReference>
<dbReference type="PANTHER" id="PTHR47359:SF3">
    <property type="entry name" value="NLP_P60 DOMAIN-CONTAINING PROTEIN-RELATED"/>
    <property type="match status" value="1"/>
</dbReference>
<dbReference type="GO" id="GO:0008234">
    <property type="term" value="F:cysteine-type peptidase activity"/>
    <property type="evidence" value="ECO:0007669"/>
    <property type="project" value="UniProtKB-KW"/>
</dbReference>
<feature type="domain" description="NlpC/P60" evidence="7">
    <location>
        <begin position="207"/>
        <end position="325"/>
    </location>
</feature>
<accession>A0A841FU33</accession>
<evidence type="ECO:0000256" key="4">
    <source>
        <dbReference type="ARBA" id="ARBA00022807"/>
    </source>
</evidence>
<sequence length="325" mass="35292">MLGKPARRSLRAFAIAALAAGTLIFTAVPANADPSDTIEDEIDQQFHDLEAVIEDYNAIAIDFKETKKKVAKLEKELKPFEDELEVLMVEVDAIASNAYMGGSLSGMTAVFTTGSPDNLADRITLLDQATADDVGAITELNAAKAELDERKSVLDGLYETQAAQEKELKEKKESIKADIDRLSDERDTAYRDERGLSDDAFVPPHVPGDRGKVVEFALDQEGDAYDMNASGPNVWDCSGLTMGAWQQVGINLPHNAAAQWNMMQHISRDELLPGDLVFYNGLNHVAMYIGNDHVVHASTYGVGVIISTVDQGGSPYFGAGRIAGW</sequence>
<evidence type="ECO:0000256" key="5">
    <source>
        <dbReference type="SAM" id="Coils"/>
    </source>
</evidence>
<evidence type="ECO:0000256" key="6">
    <source>
        <dbReference type="SAM" id="SignalP"/>
    </source>
</evidence>
<evidence type="ECO:0000256" key="1">
    <source>
        <dbReference type="ARBA" id="ARBA00007074"/>
    </source>
</evidence>
<evidence type="ECO:0000259" key="7">
    <source>
        <dbReference type="PROSITE" id="PS51935"/>
    </source>
</evidence>
<proteinExistence type="inferred from homology"/>
<dbReference type="EMBL" id="JACHGT010000008">
    <property type="protein sequence ID" value="MBB6036039.1"/>
    <property type="molecule type" value="Genomic_DNA"/>
</dbReference>
<evidence type="ECO:0000256" key="2">
    <source>
        <dbReference type="ARBA" id="ARBA00022670"/>
    </source>
</evidence>
<dbReference type="SUPFAM" id="SSF54001">
    <property type="entry name" value="Cysteine proteinases"/>
    <property type="match status" value="1"/>
</dbReference>
<dbReference type="GO" id="GO:0006508">
    <property type="term" value="P:proteolysis"/>
    <property type="evidence" value="ECO:0007669"/>
    <property type="project" value="UniProtKB-KW"/>
</dbReference>
<feature type="signal peptide" evidence="6">
    <location>
        <begin position="1"/>
        <end position="32"/>
    </location>
</feature>
<dbReference type="AlphaFoldDB" id="A0A841FU33"/>
<reference evidence="8 9" key="1">
    <citation type="submission" date="2020-08" db="EMBL/GenBank/DDBJ databases">
        <title>Genomic Encyclopedia of Type Strains, Phase IV (KMG-IV): sequencing the most valuable type-strain genomes for metagenomic binning, comparative biology and taxonomic classification.</title>
        <authorList>
            <person name="Goeker M."/>
        </authorList>
    </citation>
    <scope>NUCLEOTIDE SEQUENCE [LARGE SCALE GENOMIC DNA]</scope>
    <source>
        <strain evidence="8 9">YIM 65646</strain>
    </source>
</reference>